<dbReference type="AlphaFoldDB" id="A0A9P7KJT6"/>
<dbReference type="InterPro" id="IPR000182">
    <property type="entry name" value="GNAT_dom"/>
</dbReference>
<protein>
    <recommendedName>
        <fullName evidence="1">N-acetyltransferase domain-containing protein</fullName>
    </recommendedName>
</protein>
<dbReference type="SUPFAM" id="SSF51905">
    <property type="entry name" value="FAD/NAD(P)-binding domain"/>
    <property type="match status" value="1"/>
</dbReference>
<dbReference type="EMBL" id="JAGPUO010000030">
    <property type="protein sequence ID" value="KAG5655391.1"/>
    <property type="molecule type" value="Genomic_DNA"/>
</dbReference>
<feature type="domain" description="N-acetyltransferase" evidence="1">
    <location>
        <begin position="59"/>
        <end position="217"/>
    </location>
</feature>
<dbReference type="Proteomes" id="UP000782241">
    <property type="component" value="Unassembled WGS sequence"/>
</dbReference>
<feature type="non-terminal residue" evidence="2">
    <location>
        <position position="1"/>
    </location>
</feature>
<dbReference type="CDD" id="cd04301">
    <property type="entry name" value="NAT_SF"/>
    <property type="match status" value="1"/>
</dbReference>
<dbReference type="SUPFAM" id="SSF55729">
    <property type="entry name" value="Acyl-CoA N-acyltransferases (Nat)"/>
    <property type="match status" value="1"/>
</dbReference>
<evidence type="ECO:0000259" key="1">
    <source>
        <dbReference type="PROSITE" id="PS51186"/>
    </source>
</evidence>
<comment type="caution">
    <text evidence="2">The sequence shown here is derived from an EMBL/GenBank/DDBJ whole genome shotgun (WGS) entry which is preliminary data.</text>
</comment>
<dbReference type="Gene3D" id="3.40.630.30">
    <property type="match status" value="1"/>
</dbReference>
<gene>
    <name evidence="2" type="ORF">KAF25_006894</name>
</gene>
<dbReference type="Pfam" id="PF13508">
    <property type="entry name" value="Acetyltransf_7"/>
    <property type="match status" value="1"/>
</dbReference>
<evidence type="ECO:0000313" key="3">
    <source>
        <dbReference type="Proteomes" id="UP000782241"/>
    </source>
</evidence>
<dbReference type="InterPro" id="IPR036188">
    <property type="entry name" value="FAD/NAD-bd_sf"/>
</dbReference>
<proteinExistence type="predicted"/>
<dbReference type="Pfam" id="PF01266">
    <property type="entry name" value="DAO"/>
    <property type="match status" value="1"/>
</dbReference>
<organism evidence="2 3">
    <name type="scientific">Fusarium avenaceum</name>
    <dbReference type="NCBI Taxonomy" id="40199"/>
    <lineage>
        <taxon>Eukaryota</taxon>
        <taxon>Fungi</taxon>
        <taxon>Dikarya</taxon>
        <taxon>Ascomycota</taxon>
        <taxon>Pezizomycotina</taxon>
        <taxon>Sordariomycetes</taxon>
        <taxon>Hypocreomycetidae</taxon>
        <taxon>Hypocreales</taxon>
        <taxon>Nectriaceae</taxon>
        <taxon>Fusarium</taxon>
        <taxon>Fusarium tricinctum species complex</taxon>
    </lineage>
</organism>
<dbReference type="Gene3D" id="3.50.50.60">
    <property type="entry name" value="FAD/NAD(P)-binding domain"/>
    <property type="match status" value="1"/>
</dbReference>
<name>A0A9P7KJT6_9HYPO</name>
<accession>A0A9P7KJT6</accession>
<dbReference type="InterPro" id="IPR016181">
    <property type="entry name" value="Acyl_CoA_acyltransferase"/>
</dbReference>
<dbReference type="InterPro" id="IPR052523">
    <property type="entry name" value="Trichothecene_AcTrans"/>
</dbReference>
<dbReference type="PANTHER" id="PTHR42791">
    <property type="entry name" value="GNAT FAMILY ACETYLTRANSFERASE"/>
    <property type="match status" value="1"/>
</dbReference>
<evidence type="ECO:0000313" key="2">
    <source>
        <dbReference type="EMBL" id="KAG5655391.1"/>
    </source>
</evidence>
<sequence>MAIEVTNLTEEDIPGAVKAVQEAFANDPYNQWVYDQAKFNPRRNSVSLAIRMRWGMRNGIFHVAKEKGSDKVLGVAMWLRPRLPDSPPTWNDWLEDWRLWVSQVGMNMFYGRGGLNVKRYYIWKDAQAKAQSEIWTDPRGYYFLNIMVVLPEAQGKGLGAKMMKAVTDEADAQDMYCYLESSRDVPNIAIYERLGFKFVKDMKCDDEGDFIKLFTMIREPQGKSALERDPGLPRANPTVSSWQVPEYPLASHRSPQFPEYTDYAIIGSGITGCSATKALLEHPAAVGAHVTVLEARTLVSGATGRNGGHLVTASGHTYGPLRDKHGSEAAKEITRFSIMNIDHLLNLALSMDPTLQEECQIRKVLKVMAVGDEETWKSVKRSVLDFQQAVPEYSTYHRIIEREHVVERWNIKDSFGAVEHQAGAVWPYRLLMRIYEQLLETHHERLAIETNTPVTSVKFLPESESEYRYVIQTPRGVLRAKGKLYPFRGTMTVQEPGPLLPKVGDSRSWSLSHAPTMDLRTGLYTTGLYYLQQNALTGQIWIGNETAYLENIITSDDTYVPDEAKHALETVLPRLFYKGWKADEEKSGIAAAWSGIQGHTADGLPIVGTVPERMREQPGDDGQWIAAGFNGYGMDKCWLTGVALVEMMVSGQVPSWFPRSFLITNERLDKGLTVERSLSNFENIPQI</sequence>
<dbReference type="PROSITE" id="PS51186">
    <property type="entry name" value="GNAT"/>
    <property type="match status" value="1"/>
</dbReference>
<dbReference type="InterPro" id="IPR006076">
    <property type="entry name" value="FAD-dep_OxRdtase"/>
</dbReference>
<dbReference type="Gene3D" id="3.30.9.10">
    <property type="entry name" value="D-Amino Acid Oxidase, subunit A, domain 2"/>
    <property type="match status" value="1"/>
</dbReference>
<dbReference type="GO" id="GO:0016747">
    <property type="term" value="F:acyltransferase activity, transferring groups other than amino-acyl groups"/>
    <property type="evidence" value="ECO:0007669"/>
    <property type="project" value="InterPro"/>
</dbReference>
<keyword evidence="3" id="KW-1185">Reference proteome</keyword>
<reference evidence="2" key="1">
    <citation type="submission" date="2021-04" db="EMBL/GenBank/DDBJ databases">
        <title>Draft genome of Fusarium avenaceum strain F156N33, isolated from an atmospheric sample in Virginia.</title>
        <authorList>
            <person name="Yang S."/>
            <person name="Vinatzer B.A."/>
            <person name="Coleman J."/>
        </authorList>
    </citation>
    <scope>NUCLEOTIDE SEQUENCE</scope>
    <source>
        <strain evidence="2">F156N33</strain>
    </source>
</reference>
<dbReference type="PANTHER" id="PTHR42791:SF4">
    <property type="entry name" value="ACETYLTRANSFERASE, GNAT FAMILY FAMILY (AFU_ORTHOLOGUE AFUA_4G09540)-RELATED"/>
    <property type="match status" value="1"/>
</dbReference>